<accession>A0ACB8TCZ5</accession>
<organism evidence="1 2">
    <name type="scientific">Artomyces pyxidatus</name>
    <dbReference type="NCBI Taxonomy" id="48021"/>
    <lineage>
        <taxon>Eukaryota</taxon>
        <taxon>Fungi</taxon>
        <taxon>Dikarya</taxon>
        <taxon>Basidiomycota</taxon>
        <taxon>Agaricomycotina</taxon>
        <taxon>Agaricomycetes</taxon>
        <taxon>Russulales</taxon>
        <taxon>Auriscalpiaceae</taxon>
        <taxon>Artomyces</taxon>
    </lineage>
</organism>
<evidence type="ECO:0000313" key="1">
    <source>
        <dbReference type="EMBL" id="KAI0066302.1"/>
    </source>
</evidence>
<reference evidence="1" key="1">
    <citation type="submission" date="2021-03" db="EMBL/GenBank/DDBJ databases">
        <authorList>
            <consortium name="DOE Joint Genome Institute"/>
            <person name="Ahrendt S."/>
            <person name="Looney B.P."/>
            <person name="Miyauchi S."/>
            <person name="Morin E."/>
            <person name="Drula E."/>
            <person name="Courty P.E."/>
            <person name="Chicoki N."/>
            <person name="Fauchery L."/>
            <person name="Kohler A."/>
            <person name="Kuo A."/>
            <person name="Labutti K."/>
            <person name="Pangilinan J."/>
            <person name="Lipzen A."/>
            <person name="Riley R."/>
            <person name="Andreopoulos W."/>
            <person name="He G."/>
            <person name="Johnson J."/>
            <person name="Barry K.W."/>
            <person name="Grigoriev I.V."/>
            <person name="Nagy L."/>
            <person name="Hibbett D."/>
            <person name="Henrissat B."/>
            <person name="Matheny P.B."/>
            <person name="Labbe J."/>
            <person name="Martin F."/>
        </authorList>
    </citation>
    <scope>NUCLEOTIDE SEQUENCE</scope>
    <source>
        <strain evidence="1">HHB10654</strain>
    </source>
</reference>
<comment type="caution">
    <text evidence="1">The sequence shown here is derived from an EMBL/GenBank/DDBJ whole genome shotgun (WGS) entry which is preliminary data.</text>
</comment>
<name>A0ACB8TCZ5_9AGAM</name>
<keyword evidence="2" id="KW-1185">Reference proteome</keyword>
<evidence type="ECO:0000313" key="2">
    <source>
        <dbReference type="Proteomes" id="UP000814140"/>
    </source>
</evidence>
<reference evidence="1" key="2">
    <citation type="journal article" date="2022" name="New Phytol.">
        <title>Evolutionary transition to the ectomycorrhizal habit in the genomes of a hyperdiverse lineage of mushroom-forming fungi.</title>
        <authorList>
            <person name="Looney B."/>
            <person name="Miyauchi S."/>
            <person name="Morin E."/>
            <person name="Drula E."/>
            <person name="Courty P.E."/>
            <person name="Kohler A."/>
            <person name="Kuo A."/>
            <person name="LaButti K."/>
            <person name="Pangilinan J."/>
            <person name="Lipzen A."/>
            <person name="Riley R."/>
            <person name="Andreopoulos W."/>
            <person name="He G."/>
            <person name="Johnson J."/>
            <person name="Nolan M."/>
            <person name="Tritt A."/>
            <person name="Barry K.W."/>
            <person name="Grigoriev I.V."/>
            <person name="Nagy L.G."/>
            <person name="Hibbett D."/>
            <person name="Henrissat B."/>
            <person name="Matheny P.B."/>
            <person name="Labbe J."/>
            <person name="Martin F.M."/>
        </authorList>
    </citation>
    <scope>NUCLEOTIDE SEQUENCE</scope>
    <source>
        <strain evidence="1">HHB10654</strain>
    </source>
</reference>
<protein>
    <submittedName>
        <fullName evidence="1">Uncharacterized protein</fullName>
    </submittedName>
</protein>
<gene>
    <name evidence="1" type="ORF">BV25DRAFT_1821229</name>
</gene>
<dbReference type="Proteomes" id="UP000814140">
    <property type="component" value="Unassembled WGS sequence"/>
</dbReference>
<dbReference type="EMBL" id="MU277193">
    <property type="protein sequence ID" value="KAI0066302.1"/>
    <property type="molecule type" value="Genomic_DNA"/>
</dbReference>
<sequence length="939" mass="104046">MALAHPILTRHAWPEPHYDIRGSRNALPEPVVQLVRRLIAPHPASDSDAMIHGRPHTKAGTVNSPAQMERPVNFQYPPSDLSKPLSDAVFNRVELIKHRTARGTIFSDTQPSFLCSFTQACLLACSREISFRECVDFALPRPLHSPTYIPPRSLADYAQATMMAFSPLHRLGNPATGDDTGYDAETSSINYSNGSTPSSSSASATESGSRRNWSPEPLKMQEWAGGMRGDDQDVVSDYPSSTDSPSDNISINSVYNRNVFREQMNGTEVVCIFVMADHDRIYHAMTSALLSRHCMGILDPIIGLTFAQDAYSLQVVIGWMERSQSDQSLELHVMHANFDANTESTGIFDLCDLPSAQALARFIVSAVGHYEPLNYTSQTLEDCADDQDHEGSCTTSWRADQTMASPDLPSSSQHKSSIEAWLRSVSTVPSKPNLDEETSVGGSHNSTLQLATPDGDVNVEEISMSRFVQLPGARALSGDPATLWLLDRGGRVHSALPPVLQGRSDEVVLHGSLSEGQISGFRRLLPYFKWYNEATRFYWPWGPSTTSLIPPVHDTLSCLRDDLLRAAINEHGVYTEREEFQFEDFLDVMRPVSSDLLGYLLHTVWQSQCAKENNAAHAIPGAQSRSTFDVSYETIFTQENADDKSVINLFNQVLRMPRSTIAKKMRGPPVWIDGTPYLATDVVQKDMKRFIHPHGSILCGNVALLASPDPRIEETPAQAREFSEFNVFYKHTGVWIQCGDQVENRAQEGPATGLCDAISLVEIPSFFPLRLLTQAAAFSLIPFLGSSPSEHKAVAHSLLLPLFVAQYRKDKSADDPNAVKKLRMHMTATVKFLAALGVVRFPVFGVLATGTEAAVVCAWTVDELPPQEHVEPVHILERNGRSYDIATPLGAFNFLTFLGYLRFVHAKELVRRVEAVKEAFLEKLERGDEAVKWTMADQC</sequence>
<proteinExistence type="predicted"/>